<sequence>MHARAPPDLYAFPVATAATRAKDSDRNDTCQILDTALADGQLSAEEHRQRVAAATRAVTLGELRSLVTDLQTANSSVKLPPLKTGAGRAVRSTGWGILAAGAAVMLVVGIAIGWGFYAAPGQSPLTAAEDPGAKPDGVAPVVLTPPRQLQSLGGLTGLFTQMKKKFGDTTGYELTIYPDYAILERPDPGEPRRVLRYDYRGGWDDPDTTTVSSDERVVDLGKFNFEKITGILHGAPETLGIKRNEINTVYLIFKASKDTTAPPDTVAISIYVSGKFNNSGYIEMDPEGNTKRINYPG</sequence>
<evidence type="ECO:0000313" key="3">
    <source>
        <dbReference type="EMBL" id="OBA91848.1"/>
    </source>
</evidence>
<dbReference type="PANTHER" id="PTHR40763">
    <property type="entry name" value="MEMBRANE PROTEIN-RELATED"/>
    <property type="match status" value="1"/>
</dbReference>
<keyword evidence="1" id="KW-0812">Transmembrane</keyword>
<dbReference type="InterPro" id="IPR012551">
    <property type="entry name" value="DUF1707_SHOCT-like"/>
</dbReference>
<dbReference type="PANTHER" id="PTHR40763:SF4">
    <property type="entry name" value="DUF1707 DOMAIN-CONTAINING PROTEIN"/>
    <property type="match status" value="1"/>
</dbReference>
<reference evidence="3 4" key="1">
    <citation type="submission" date="2016-06" db="EMBL/GenBank/DDBJ databases">
        <authorList>
            <person name="Kjaerup R.B."/>
            <person name="Dalgaard T.S."/>
            <person name="Juul-Madsen H.R."/>
        </authorList>
    </citation>
    <scope>NUCLEOTIDE SEQUENCE [LARGE SCALE GENOMIC DNA]</scope>
    <source>
        <strain evidence="3 4">1199456.5</strain>
    </source>
</reference>
<proteinExistence type="predicted"/>
<gene>
    <name evidence="3" type="ORF">A5642_00905</name>
</gene>
<feature type="domain" description="DUF1707" evidence="2">
    <location>
        <begin position="19"/>
        <end position="71"/>
    </location>
</feature>
<name>A0A1A0N490_MYCMU</name>
<evidence type="ECO:0000313" key="4">
    <source>
        <dbReference type="Proteomes" id="UP000093962"/>
    </source>
</evidence>
<comment type="caution">
    <text evidence="3">The sequence shown here is derived from an EMBL/GenBank/DDBJ whole genome shotgun (WGS) entry which is preliminary data.</text>
</comment>
<feature type="transmembrane region" description="Helical" evidence="1">
    <location>
        <begin position="95"/>
        <end position="117"/>
    </location>
</feature>
<evidence type="ECO:0000256" key="1">
    <source>
        <dbReference type="SAM" id="Phobius"/>
    </source>
</evidence>
<accession>A0A1A0N490</accession>
<dbReference type="Pfam" id="PF08044">
    <property type="entry name" value="DUF1707"/>
    <property type="match status" value="1"/>
</dbReference>
<protein>
    <recommendedName>
        <fullName evidence="2">DUF1707 domain-containing protein</fullName>
    </recommendedName>
</protein>
<dbReference type="EMBL" id="LZSF01000024">
    <property type="protein sequence ID" value="OBA91848.1"/>
    <property type="molecule type" value="Genomic_DNA"/>
</dbReference>
<dbReference type="AlphaFoldDB" id="A0A1A0N490"/>
<keyword evidence="1" id="KW-0472">Membrane</keyword>
<dbReference type="Proteomes" id="UP000093962">
    <property type="component" value="Unassembled WGS sequence"/>
</dbReference>
<evidence type="ECO:0000259" key="2">
    <source>
        <dbReference type="Pfam" id="PF08044"/>
    </source>
</evidence>
<keyword evidence="1" id="KW-1133">Transmembrane helix</keyword>
<organism evidence="3 4">
    <name type="scientific">Mycolicibacterium mucogenicum</name>
    <name type="common">Mycobacterium mucogenicum</name>
    <dbReference type="NCBI Taxonomy" id="56689"/>
    <lineage>
        <taxon>Bacteria</taxon>
        <taxon>Bacillati</taxon>
        <taxon>Actinomycetota</taxon>
        <taxon>Actinomycetes</taxon>
        <taxon>Mycobacteriales</taxon>
        <taxon>Mycobacteriaceae</taxon>
        <taxon>Mycolicibacterium</taxon>
    </lineage>
</organism>